<evidence type="ECO:0000313" key="3">
    <source>
        <dbReference type="Proteomes" id="UP001165063"/>
    </source>
</evidence>
<name>A0A9W7DJL7_AMBMO</name>
<gene>
    <name evidence="2" type="ORF">Amon01_000366200</name>
</gene>
<evidence type="ECO:0000256" key="1">
    <source>
        <dbReference type="SAM" id="MobiDB-lite"/>
    </source>
</evidence>
<feature type="compositionally biased region" description="Basic and acidic residues" evidence="1">
    <location>
        <begin position="106"/>
        <end position="117"/>
    </location>
</feature>
<evidence type="ECO:0000313" key="2">
    <source>
        <dbReference type="EMBL" id="GMG29036.1"/>
    </source>
</evidence>
<sequence length="1062" mass="121325">MFSKLSKQVTSIGKLITTKNHAITLRLQTRHFHSAYAIAQKKQSQPVGVNLQFLSENQILSKFLQYQSNRKFQMIDNSVYPFQLIQNVKLGELQTTTRSGSSPKSKVPDNNDDKTNIPKESVQNVSRVSEDNESCQDPAEETNQIATPLDQPSHSSPETQSSTVIIQEQTNFEELIFNLIDNQSKTISENRTMNAILNFTIATWKEVGNDIYMMPQRMMSSKVLYPLIYYACKYSKGRDVVHDLIEITESANEARIIRFEIDRRIKNSVDSPSETIQKKQRDIDIVNYELMSCETTDQLSETIDNMTEFTTIPSITTWCLLFEKLQSKECKSQLIQEMVKRRIPTSAIQKQIVNWQLKLNDGDSVMVLRWLRDQKLAIMPAVFKFLVGLNNHILLDTILKLNFDAKVDGSKELHRIAELTLEKRNQDQVKKAETNTQEDKADETKKSDLPALPLLQSMSNGEIDGFFSKNFRPFQKDTNYTPQQKIEFLRTLFTPTHSETPTPKNISEKSVKAAIAWLLAYQQFTLVLMILQTRIGRRITNLDSELLYCLVRFTLTCSNRNKPHAVSIWELLVKRLNGKPVRSDYSTWLAISKFNGFNNSKIDTSKQSQTIINQRLILTEKLMKLKIYTKETLEFIVNTKLSAGESPYTVASYLASNELQRSFVNRSNPRFKPMTNRLISLDPLFIQLINHSLQMDLPVGKSSADRDNGYIMATRILNEHLDSFPHELIGSFVDYFEKVELPHKRAAFLRLCSGAYDVAQYLNGNSEVYDDGVSITNDEWISLKNEIVSEIHYFSYESVFDHLVRVENTVDDSSYFESVLARGKSKNSYSKQQRKCSKLNYETPFKVDEFYSKMDTINHGTAITDEFDSLISQFFNQYSMIPASQYDRIISKTIKSIDPNICSESSLVELSICIARNKPKLTSSVAAKSNLSWKLNKRLFLKVVKSRLGKQIDSDKALLRSLLNGTLYSLLHVSPQSSQSSNTQLLIHQPPLTAATINNIIETLAFFEHSSIEPDLSTWAFILYIFGGGPGNGSKLQKRLIEMMVSKRLNTLVVKDIALSIL</sequence>
<accession>A0A9W7DJL7</accession>
<comment type="caution">
    <text evidence="2">The sequence shown here is derived from an EMBL/GenBank/DDBJ whole genome shotgun (WGS) entry which is preliminary data.</text>
</comment>
<dbReference type="AlphaFoldDB" id="A0A9W7DJL7"/>
<feature type="compositionally biased region" description="Acidic residues" evidence="1">
    <location>
        <begin position="131"/>
        <end position="140"/>
    </location>
</feature>
<dbReference type="Proteomes" id="UP001165063">
    <property type="component" value="Unassembled WGS sequence"/>
</dbReference>
<feature type="region of interest" description="Disordered" evidence="1">
    <location>
        <begin position="425"/>
        <end position="446"/>
    </location>
</feature>
<organism evidence="2 3">
    <name type="scientific">Ambrosiozyma monospora</name>
    <name type="common">Yeast</name>
    <name type="synonym">Endomycopsis monosporus</name>
    <dbReference type="NCBI Taxonomy" id="43982"/>
    <lineage>
        <taxon>Eukaryota</taxon>
        <taxon>Fungi</taxon>
        <taxon>Dikarya</taxon>
        <taxon>Ascomycota</taxon>
        <taxon>Saccharomycotina</taxon>
        <taxon>Pichiomycetes</taxon>
        <taxon>Pichiales</taxon>
        <taxon>Pichiaceae</taxon>
        <taxon>Ambrosiozyma</taxon>
    </lineage>
</organism>
<feature type="compositionally biased region" description="Polar residues" evidence="1">
    <location>
        <begin position="141"/>
        <end position="162"/>
    </location>
</feature>
<keyword evidence="3" id="KW-1185">Reference proteome</keyword>
<feature type="region of interest" description="Disordered" evidence="1">
    <location>
        <begin position="95"/>
        <end position="162"/>
    </location>
</feature>
<dbReference type="EMBL" id="BSXU01001584">
    <property type="protein sequence ID" value="GMG29036.1"/>
    <property type="molecule type" value="Genomic_DNA"/>
</dbReference>
<reference evidence="2" key="1">
    <citation type="submission" date="2023-04" db="EMBL/GenBank/DDBJ databases">
        <title>Ambrosiozyma monospora NBRC 1965.</title>
        <authorList>
            <person name="Ichikawa N."/>
            <person name="Sato H."/>
            <person name="Tonouchi N."/>
        </authorList>
    </citation>
    <scope>NUCLEOTIDE SEQUENCE</scope>
    <source>
        <strain evidence="2">NBRC 1965</strain>
    </source>
</reference>
<feature type="compositionally biased region" description="Polar residues" evidence="1">
    <location>
        <begin position="95"/>
        <end position="104"/>
    </location>
</feature>
<proteinExistence type="predicted"/>
<protein>
    <submittedName>
        <fullName evidence="2">Unnamed protein product</fullName>
    </submittedName>
</protein>